<keyword evidence="1" id="KW-1133">Transmembrane helix</keyword>
<feature type="transmembrane region" description="Helical" evidence="1">
    <location>
        <begin position="23"/>
        <end position="40"/>
    </location>
</feature>
<protein>
    <submittedName>
        <fullName evidence="2">Uncharacterized protein</fullName>
    </submittedName>
</protein>
<organism evidence="2 3">
    <name type="scientific">Cebus imitator</name>
    <name type="common">Panamanian white-faced capuchin</name>
    <name type="synonym">Cebus capucinus imitator</name>
    <dbReference type="NCBI Taxonomy" id="2715852"/>
    <lineage>
        <taxon>Eukaryota</taxon>
        <taxon>Metazoa</taxon>
        <taxon>Chordata</taxon>
        <taxon>Craniata</taxon>
        <taxon>Vertebrata</taxon>
        <taxon>Euteleostomi</taxon>
        <taxon>Mammalia</taxon>
        <taxon>Eutheria</taxon>
        <taxon>Euarchontoglires</taxon>
        <taxon>Primates</taxon>
        <taxon>Haplorrhini</taxon>
        <taxon>Platyrrhini</taxon>
        <taxon>Cebidae</taxon>
        <taxon>Cebinae</taxon>
        <taxon>Cebus</taxon>
    </lineage>
</organism>
<evidence type="ECO:0000256" key="1">
    <source>
        <dbReference type="SAM" id="Phobius"/>
    </source>
</evidence>
<dbReference type="Proteomes" id="UP000233040">
    <property type="component" value="Unassembled WGS sequence"/>
</dbReference>
<keyword evidence="1" id="KW-0472">Membrane</keyword>
<dbReference type="GeneTree" id="ENSGT01100000267091"/>
<dbReference type="OMA" id="CWFLQVA"/>
<dbReference type="AlphaFoldDB" id="A0A2K5RZ26"/>
<evidence type="ECO:0000313" key="3">
    <source>
        <dbReference type="Proteomes" id="UP000233040"/>
    </source>
</evidence>
<proteinExistence type="predicted"/>
<dbReference type="Ensembl" id="ENSCCAT00000051178.1">
    <property type="protein sequence ID" value="ENSCCAP00000033409.1"/>
    <property type="gene ID" value="ENSCCAG00000034724.1"/>
</dbReference>
<keyword evidence="1" id="KW-0812">Transmembrane</keyword>
<reference evidence="2" key="2">
    <citation type="submission" date="2025-09" db="UniProtKB">
        <authorList>
            <consortium name="Ensembl"/>
        </authorList>
    </citation>
    <scope>IDENTIFICATION</scope>
</reference>
<sequence>ICLFHSSLGHKNMLFLLELQTKSSLSICWFLQVTVYYFLFSTKRANIIGNCHWQ</sequence>
<reference evidence="2" key="1">
    <citation type="submission" date="2025-08" db="UniProtKB">
        <authorList>
            <consortium name="Ensembl"/>
        </authorList>
    </citation>
    <scope>IDENTIFICATION</scope>
</reference>
<name>A0A2K5RZ26_CEBIM</name>
<keyword evidence="3" id="KW-1185">Reference proteome</keyword>
<accession>A0A2K5RZ26</accession>
<evidence type="ECO:0000313" key="2">
    <source>
        <dbReference type="Ensembl" id="ENSCCAP00000033409.1"/>
    </source>
</evidence>